<dbReference type="EMBL" id="JBHPBY010000605">
    <property type="protein sequence ID" value="MFC1853791.1"/>
    <property type="molecule type" value="Genomic_DNA"/>
</dbReference>
<accession>A0ABV6Z5R5</accession>
<dbReference type="Proteomes" id="UP001594351">
    <property type="component" value="Unassembled WGS sequence"/>
</dbReference>
<keyword evidence="2" id="KW-1185">Reference proteome</keyword>
<dbReference type="Pfam" id="PF16138">
    <property type="entry name" value="DUF4846"/>
    <property type="match status" value="1"/>
</dbReference>
<evidence type="ECO:0000313" key="2">
    <source>
        <dbReference type="Proteomes" id="UP001594351"/>
    </source>
</evidence>
<protein>
    <submittedName>
        <fullName evidence="1">DUF4846 domain-containing protein</fullName>
    </submittedName>
</protein>
<evidence type="ECO:0000313" key="1">
    <source>
        <dbReference type="EMBL" id="MFC1853791.1"/>
    </source>
</evidence>
<name>A0ABV6Z5R5_UNCC1</name>
<proteinExistence type="predicted"/>
<gene>
    <name evidence="1" type="ORF">ACFL27_26710</name>
</gene>
<dbReference type="InterPro" id="IPR032315">
    <property type="entry name" value="DUF4846"/>
</dbReference>
<reference evidence="1 2" key="1">
    <citation type="submission" date="2024-09" db="EMBL/GenBank/DDBJ databases">
        <title>Laminarin stimulates single cell rates of sulfate reduction while oxygen inhibits transcriptomic activity in coastal marine sediment.</title>
        <authorList>
            <person name="Lindsay M."/>
            <person name="Orcutt B."/>
            <person name="Emerson D."/>
            <person name="Stepanauskas R."/>
            <person name="D'Angelo T."/>
        </authorList>
    </citation>
    <scope>NUCLEOTIDE SEQUENCE [LARGE SCALE GENOMIC DNA]</scope>
    <source>
        <strain evidence="1">SAG AM-311-K15</strain>
    </source>
</reference>
<comment type="caution">
    <text evidence="1">The sequence shown here is derived from an EMBL/GenBank/DDBJ whole genome shotgun (WGS) entry which is preliminary data.</text>
</comment>
<organism evidence="1 2">
    <name type="scientific">candidate division CSSED10-310 bacterium</name>
    <dbReference type="NCBI Taxonomy" id="2855610"/>
    <lineage>
        <taxon>Bacteria</taxon>
        <taxon>Bacteria division CSSED10-310</taxon>
    </lineage>
</organism>
<sequence length="52" mass="5940">MPNLGSSFIPAQDIHILKNPVNTVSNPWYDSEFGDTLITPEWTFSAKDLKRF</sequence>